<name>A0AAE2RGD9_AGRVI</name>
<comment type="caution">
    <text evidence="1">The sequence shown here is derived from an EMBL/GenBank/DDBJ whole genome shotgun (WGS) entry which is preliminary data.</text>
</comment>
<sequence length="63" mass="7302">MDNQLDEIYLPNDLYEAVTNRLVEVLPLLGSRDDLVQRLGEVARIWPAYSQAPREREEFLEAA</sequence>
<dbReference type="RefSeq" id="WP_194417028.1">
    <property type="nucleotide sequence ID" value="NZ_JACXXJ020000005.1"/>
</dbReference>
<evidence type="ECO:0000313" key="2">
    <source>
        <dbReference type="Proteomes" id="UP000655037"/>
    </source>
</evidence>
<proteinExistence type="predicted"/>
<reference evidence="1" key="1">
    <citation type="submission" date="2020-11" db="EMBL/GenBank/DDBJ databases">
        <title>Agrobacterium vitis strain K377 genome.</title>
        <authorList>
            <person name="Xi H."/>
        </authorList>
    </citation>
    <scope>NUCLEOTIDE SEQUENCE</scope>
    <source>
        <strain evidence="1">K377</strain>
    </source>
</reference>
<dbReference type="EMBL" id="JACXXJ020000005">
    <property type="protein sequence ID" value="MBF2716894.1"/>
    <property type="molecule type" value="Genomic_DNA"/>
</dbReference>
<dbReference type="AlphaFoldDB" id="A0AAE2RGD9"/>
<gene>
    <name evidence="1" type="ORF">IEI95_022025</name>
</gene>
<accession>A0AAE2RGD9</accession>
<protein>
    <submittedName>
        <fullName evidence="1">Uncharacterized protein</fullName>
    </submittedName>
</protein>
<evidence type="ECO:0000313" key="1">
    <source>
        <dbReference type="EMBL" id="MBF2716894.1"/>
    </source>
</evidence>
<organism evidence="1 2">
    <name type="scientific">Agrobacterium vitis</name>
    <name type="common">Rhizobium vitis</name>
    <dbReference type="NCBI Taxonomy" id="373"/>
    <lineage>
        <taxon>Bacteria</taxon>
        <taxon>Pseudomonadati</taxon>
        <taxon>Pseudomonadota</taxon>
        <taxon>Alphaproteobacteria</taxon>
        <taxon>Hyphomicrobiales</taxon>
        <taxon>Rhizobiaceae</taxon>
        <taxon>Rhizobium/Agrobacterium group</taxon>
        <taxon>Agrobacterium</taxon>
    </lineage>
</organism>
<dbReference type="Proteomes" id="UP000655037">
    <property type="component" value="Unassembled WGS sequence"/>
</dbReference>